<dbReference type="GO" id="GO:0005886">
    <property type="term" value="C:plasma membrane"/>
    <property type="evidence" value="ECO:0007669"/>
    <property type="project" value="UniProtKB-SubCell"/>
</dbReference>
<reference evidence="3 4" key="1">
    <citation type="submission" date="2022-02" db="EMBL/GenBank/DDBJ databases">
        <title>Paenibacillus sp. MBLB1776 Whole Genome Shotgun Sequencing.</title>
        <authorList>
            <person name="Hwang C.Y."/>
            <person name="Cho E.-S."/>
            <person name="Seo M.-J."/>
        </authorList>
    </citation>
    <scope>NUCLEOTIDE SEQUENCE [LARGE SCALE GENOMIC DNA]</scope>
    <source>
        <strain evidence="3 4">MBLB1776</strain>
    </source>
</reference>
<feature type="transmembrane region" description="Helical" evidence="2">
    <location>
        <begin position="212"/>
        <end position="233"/>
    </location>
</feature>
<feature type="compositionally biased region" description="Basic and acidic residues" evidence="1">
    <location>
        <begin position="49"/>
        <end position="64"/>
    </location>
</feature>
<dbReference type="PANTHER" id="PTHR37305">
    <property type="entry name" value="INTEGRAL MEMBRANE PROTEIN-RELATED"/>
    <property type="match status" value="1"/>
</dbReference>
<evidence type="ECO:0000313" key="3">
    <source>
        <dbReference type="EMBL" id="WNQ10464.1"/>
    </source>
</evidence>
<protein>
    <submittedName>
        <fullName evidence="3">ABC transporter permease</fullName>
    </submittedName>
</protein>
<keyword evidence="2" id="KW-0812">Transmembrane</keyword>
<dbReference type="AlphaFoldDB" id="A0AA96LAZ0"/>
<keyword evidence="4" id="KW-1185">Reference proteome</keyword>
<accession>A0AA96LAZ0</accession>
<keyword evidence="2" id="KW-0472">Membrane</keyword>
<feature type="transmembrane region" description="Helical" evidence="2">
    <location>
        <begin position="112"/>
        <end position="134"/>
    </location>
</feature>
<feature type="transmembrane region" description="Helical" evidence="2">
    <location>
        <begin position="21"/>
        <end position="39"/>
    </location>
</feature>
<dbReference type="PANTHER" id="PTHR37305:SF1">
    <property type="entry name" value="MEMBRANE PROTEIN"/>
    <property type="match status" value="1"/>
</dbReference>
<keyword evidence="2" id="KW-1133">Transmembrane helix</keyword>
<feature type="transmembrane region" description="Helical" evidence="2">
    <location>
        <begin position="240"/>
        <end position="258"/>
    </location>
</feature>
<evidence type="ECO:0000256" key="2">
    <source>
        <dbReference type="SAM" id="Phobius"/>
    </source>
</evidence>
<dbReference type="RefSeq" id="WP_315604238.1">
    <property type="nucleotide sequence ID" value="NZ_CP130318.1"/>
</dbReference>
<gene>
    <name evidence="3" type="ORF">MJA45_23045</name>
</gene>
<feature type="transmembrane region" description="Helical" evidence="2">
    <location>
        <begin position="155"/>
        <end position="183"/>
    </location>
</feature>
<organism evidence="3 4">
    <name type="scientific">Paenibacillus aurantius</name>
    <dbReference type="NCBI Taxonomy" id="2918900"/>
    <lineage>
        <taxon>Bacteria</taxon>
        <taxon>Bacillati</taxon>
        <taxon>Bacillota</taxon>
        <taxon>Bacilli</taxon>
        <taxon>Bacillales</taxon>
        <taxon>Paenibacillaceae</taxon>
        <taxon>Paenibacillus</taxon>
    </lineage>
</organism>
<sequence>MIRLLNLVRNENMKIYRRLRTWILVGILMAITVAAAILIERNSPRADNADWRAETSRHIEENKRNTAQPGVPDSYKQMLERDTKVMEYRLQNDLPPADKNTLWKGVLDSANLISLVTIFTVIIAADIVAAEFATGTIKMLLIRPASRAKILLSKYAATLAFSILLLVILFATSFVINGILYGFGGADLPYLYASKDGAVHQTGMLVHALQTYGLNCAGLVMIVTLAFMVSTIFRSSSMAIGLSLGVMFLGQLILGFFSKYNWIKYYLFANTDLTVYLTGMPPKEGMSMGFSLAVLAVYFLIFNILSWSIFMKRDVAA</sequence>
<proteinExistence type="predicted"/>
<name>A0AA96LAZ0_9BACL</name>
<feature type="transmembrane region" description="Helical" evidence="2">
    <location>
        <begin position="290"/>
        <end position="310"/>
    </location>
</feature>
<dbReference type="KEGG" id="paun:MJA45_23045"/>
<dbReference type="Pfam" id="PF12679">
    <property type="entry name" value="ABC2_membrane_2"/>
    <property type="match status" value="1"/>
</dbReference>
<evidence type="ECO:0000313" key="4">
    <source>
        <dbReference type="Proteomes" id="UP001305702"/>
    </source>
</evidence>
<dbReference type="EMBL" id="CP130318">
    <property type="protein sequence ID" value="WNQ10464.1"/>
    <property type="molecule type" value="Genomic_DNA"/>
</dbReference>
<dbReference type="Proteomes" id="UP001305702">
    <property type="component" value="Chromosome"/>
</dbReference>
<feature type="region of interest" description="Disordered" evidence="1">
    <location>
        <begin position="49"/>
        <end position="71"/>
    </location>
</feature>
<dbReference type="GO" id="GO:0140359">
    <property type="term" value="F:ABC-type transporter activity"/>
    <property type="evidence" value="ECO:0007669"/>
    <property type="project" value="InterPro"/>
</dbReference>
<evidence type="ECO:0000256" key="1">
    <source>
        <dbReference type="SAM" id="MobiDB-lite"/>
    </source>
</evidence>